<sequence length="184" mass="20390">MRPDISFRALFAACIAIVNCLRVIASPLIASRAILQPSPSPSPIAQGFDENGHIVASITAIHDLPAANLPVGIAHDEQLGWMVISGSTRYYYLAKEQRQVQSGTLSTGHQVTSLGFRVVFLSGDTQHLTEFTQGAEGFEWLIQALTMLTERHNWLKHQYKLEASVLELNVKVELEKVRKLVKGR</sequence>
<dbReference type="Proteomes" id="UP001150266">
    <property type="component" value="Unassembled WGS sequence"/>
</dbReference>
<dbReference type="AlphaFoldDB" id="A0A9W9A655"/>
<name>A0A9W9A655_9AGAR</name>
<gene>
    <name evidence="1" type="ORF">J3R30DRAFT_3509159</name>
</gene>
<keyword evidence="2" id="KW-1185">Reference proteome</keyword>
<proteinExistence type="predicted"/>
<evidence type="ECO:0000313" key="2">
    <source>
        <dbReference type="Proteomes" id="UP001150266"/>
    </source>
</evidence>
<dbReference type="EMBL" id="JAOTPV010000016">
    <property type="protein sequence ID" value="KAJ4474444.1"/>
    <property type="molecule type" value="Genomic_DNA"/>
</dbReference>
<evidence type="ECO:0000313" key="1">
    <source>
        <dbReference type="EMBL" id="KAJ4474444.1"/>
    </source>
</evidence>
<reference evidence="1" key="1">
    <citation type="submission" date="2022-08" db="EMBL/GenBank/DDBJ databases">
        <title>A Global Phylogenomic Analysis of the Shiitake Genus Lentinula.</title>
        <authorList>
            <consortium name="DOE Joint Genome Institute"/>
            <person name="Sierra-Patev S."/>
            <person name="Min B."/>
            <person name="Naranjo-Ortiz M."/>
            <person name="Looney B."/>
            <person name="Konkel Z."/>
            <person name="Slot J.C."/>
            <person name="Sakamoto Y."/>
            <person name="Steenwyk J.L."/>
            <person name="Rokas A."/>
            <person name="Carro J."/>
            <person name="Camarero S."/>
            <person name="Ferreira P."/>
            <person name="Molpeceres G."/>
            <person name="Ruiz-Duenas F.J."/>
            <person name="Serrano A."/>
            <person name="Henrissat B."/>
            <person name="Drula E."/>
            <person name="Hughes K.W."/>
            <person name="Mata J.L."/>
            <person name="Ishikawa N.K."/>
            <person name="Vargas-Isla R."/>
            <person name="Ushijima S."/>
            <person name="Smith C.A."/>
            <person name="Ahrendt S."/>
            <person name="Andreopoulos W."/>
            <person name="He G."/>
            <person name="Labutti K."/>
            <person name="Lipzen A."/>
            <person name="Ng V."/>
            <person name="Riley R."/>
            <person name="Sandor L."/>
            <person name="Barry K."/>
            <person name="Martinez A.T."/>
            <person name="Xiao Y."/>
            <person name="Gibbons J.G."/>
            <person name="Terashima K."/>
            <person name="Grigoriev I.V."/>
            <person name="Hibbett D.S."/>
        </authorList>
    </citation>
    <scope>NUCLEOTIDE SEQUENCE</scope>
    <source>
        <strain evidence="1">JLM2183</strain>
    </source>
</reference>
<protein>
    <submittedName>
        <fullName evidence="1">Uncharacterized protein</fullName>
    </submittedName>
</protein>
<dbReference type="OrthoDB" id="2964679at2759"/>
<accession>A0A9W9A655</accession>
<organism evidence="1 2">
    <name type="scientific">Lentinula aciculospora</name>
    <dbReference type="NCBI Taxonomy" id="153920"/>
    <lineage>
        <taxon>Eukaryota</taxon>
        <taxon>Fungi</taxon>
        <taxon>Dikarya</taxon>
        <taxon>Basidiomycota</taxon>
        <taxon>Agaricomycotina</taxon>
        <taxon>Agaricomycetes</taxon>
        <taxon>Agaricomycetidae</taxon>
        <taxon>Agaricales</taxon>
        <taxon>Marasmiineae</taxon>
        <taxon>Omphalotaceae</taxon>
        <taxon>Lentinula</taxon>
    </lineage>
</organism>
<comment type="caution">
    <text evidence="1">The sequence shown here is derived from an EMBL/GenBank/DDBJ whole genome shotgun (WGS) entry which is preliminary data.</text>
</comment>